<accession>A0A9P4P594</accession>
<dbReference type="AlphaFoldDB" id="A0A9P4P594"/>
<proteinExistence type="predicted"/>
<evidence type="ECO:0000313" key="2">
    <source>
        <dbReference type="Proteomes" id="UP000799764"/>
    </source>
</evidence>
<gene>
    <name evidence="1" type="ORF">P171DRAFT_437061</name>
</gene>
<comment type="caution">
    <text evidence="1">The sequence shown here is derived from an EMBL/GenBank/DDBJ whole genome shotgun (WGS) entry which is preliminary data.</text>
</comment>
<reference evidence="1" key="1">
    <citation type="journal article" date="2020" name="Stud. Mycol.">
        <title>101 Dothideomycetes genomes: a test case for predicting lifestyles and emergence of pathogens.</title>
        <authorList>
            <person name="Haridas S."/>
            <person name="Albert R."/>
            <person name="Binder M."/>
            <person name="Bloem J."/>
            <person name="Labutti K."/>
            <person name="Salamov A."/>
            <person name="Andreopoulos B."/>
            <person name="Baker S."/>
            <person name="Barry K."/>
            <person name="Bills G."/>
            <person name="Bluhm B."/>
            <person name="Cannon C."/>
            <person name="Castanera R."/>
            <person name="Culley D."/>
            <person name="Daum C."/>
            <person name="Ezra D."/>
            <person name="Gonzalez J."/>
            <person name="Henrissat B."/>
            <person name="Kuo A."/>
            <person name="Liang C."/>
            <person name="Lipzen A."/>
            <person name="Lutzoni F."/>
            <person name="Magnuson J."/>
            <person name="Mondo S."/>
            <person name="Nolan M."/>
            <person name="Ohm R."/>
            <person name="Pangilinan J."/>
            <person name="Park H.-J."/>
            <person name="Ramirez L."/>
            <person name="Alfaro M."/>
            <person name="Sun H."/>
            <person name="Tritt A."/>
            <person name="Yoshinaga Y."/>
            <person name="Zwiers L.-H."/>
            <person name="Turgeon B."/>
            <person name="Goodwin S."/>
            <person name="Spatafora J."/>
            <person name="Crous P."/>
            <person name="Grigoriev I."/>
        </authorList>
    </citation>
    <scope>NUCLEOTIDE SEQUENCE</scope>
    <source>
        <strain evidence="1">CBS 690.94</strain>
    </source>
</reference>
<protein>
    <submittedName>
        <fullName evidence="1">Uncharacterized protein</fullName>
    </submittedName>
</protein>
<name>A0A9P4P594_9PLEO</name>
<sequence>MFLTPDKVGLLQFWDCDNTELHRRSSLLRLGNKGKFAHRAPSMANHSRTRFTALNRQELYEVPEWHRPHCRVLVRPPYVSIQSSTTQADPCGVHS</sequence>
<organism evidence="1 2">
    <name type="scientific">Karstenula rhodostoma CBS 690.94</name>
    <dbReference type="NCBI Taxonomy" id="1392251"/>
    <lineage>
        <taxon>Eukaryota</taxon>
        <taxon>Fungi</taxon>
        <taxon>Dikarya</taxon>
        <taxon>Ascomycota</taxon>
        <taxon>Pezizomycotina</taxon>
        <taxon>Dothideomycetes</taxon>
        <taxon>Pleosporomycetidae</taxon>
        <taxon>Pleosporales</taxon>
        <taxon>Massarineae</taxon>
        <taxon>Didymosphaeriaceae</taxon>
        <taxon>Karstenula</taxon>
    </lineage>
</organism>
<keyword evidence="2" id="KW-1185">Reference proteome</keyword>
<dbReference type="Proteomes" id="UP000799764">
    <property type="component" value="Unassembled WGS sequence"/>
</dbReference>
<evidence type="ECO:0000313" key="1">
    <source>
        <dbReference type="EMBL" id="KAF2438624.1"/>
    </source>
</evidence>
<dbReference type="EMBL" id="MU001512">
    <property type="protein sequence ID" value="KAF2438624.1"/>
    <property type="molecule type" value="Genomic_DNA"/>
</dbReference>